<feature type="region of interest" description="Disordered" evidence="1">
    <location>
        <begin position="206"/>
        <end position="226"/>
    </location>
</feature>
<dbReference type="EMBL" id="BAAABV010000015">
    <property type="protein sequence ID" value="GAA0288358.1"/>
    <property type="molecule type" value="Genomic_DNA"/>
</dbReference>
<keyword evidence="4" id="KW-1185">Reference proteome</keyword>
<proteinExistence type="predicted"/>
<dbReference type="SUPFAM" id="SSF56235">
    <property type="entry name" value="N-terminal nucleophile aminohydrolases (Ntn hydrolases)"/>
    <property type="match status" value="1"/>
</dbReference>
<sequence>MNRFLGHFGFRLPSHRLRAAAALLDPAPGGACVNRGEGWGLAARRTCSRDGITAVLDGTVDNGLALFTRLEVRGRGVADRDGPAVVRAAYEVDGAEFARHVEGDFAAAVVDARGAPVLVLACDAAGTVPVYYHWDAGRGRLCFAPDVPALLALLPDPPGLWEPGPDAYLATGGPLDGHTLIDGVRVLPPGTTAVCSRRGGLRLLPGAGAGPGAESGPGRGSGVRERAVDQVRRRSGGPGPVCLLGSGGPGFALAEGLAAVARPGLASVGAPEGRGGGARAGRVAEPAAELVAELVWRTGLPDADPAVLSGAALFGAAREAGFAAALATDPLDELARARRRVGEAVADGSPARYAEALAVVPAGLRERLYSRDYGAYLADRGDAGQALAGRLDGACGEGGRAALRGVLTGFELEVLLPARGLRRLAHLSAAHGVRARLPLSPHLAWEALAEPRAAVGRAGVWRPFTAPPVLEGALGALVRDVLSPGRLAASGVFDPAAVGRLLHAHSARPSGRLAGAVWALLVFELWREEFAVAVRRPVRPEGPLTLTLAAARRPVAAAAGTGRAAAAAAAAPG</sequence>
<dbReference type="InterPro" id="IPR017932">
    <property type="entry name" value="GATase_2_dom"/>
</dbReference>
<dbReference type="Pfam" id="PF13537">
    <property type="entry name" value="GATase_7"/>
    <property type="match status" value="1"/>
</dbReference>
<dbReference type="Gene3D" id="3.60.20.10">
    <property type="entry name" value="Glutamine Phosphoribosylpyrophosphate, subunit 1, domain 1"/>
    <property type="match status" value="1"/>
</dbReference>
<protein>
    <recommendedName>
        <fullName evidence="2">Glutamine amidotransferase type-2 domain-containing protein</fullName>
    </recommendedName>
</protein>
<evidence type="ECO:0000256" key="1">
    <source>
        <dbReference type="SAM" id="MobiDB-lite"/>
    </source>
</evidence>
<feature type="domain" description="Glutamine amidotransferase type-2" evidence="2">
    <location>
        <begin position="51"/>
        <end position="152"/>
    </location>
</feature>
<dbReference type="InterPro" id="IPR029055">
    <property type="entry name" value="Ntn_hydrolases_N"/>
</dbReference>
<gene>
    <name evidence="3" type="ORF">GCM10010302_28380</name>
</gene>
<evidence type="ECO:0000313" key="4">
    <source>
        <dbReference type="Proteomes" id="UP001501867"/>
    </source>
</evidence>
<evidence type="ECO:0000313" key="3">
    <source>
        <dbReference type="EMBL" id="GAA0288358.1"/>
    </source>
</evidence>
<dbReference type="Proteomes" id="UP001501867">
    <property type="component" value="Unassembled WGS sequence"/>
</dbReference>
<reference evidence="3 4" key="1">
    <citation type="journal article" date="2019" name="Int. J. Syst. Evol. Microbiol.">
        <title>The Global Catalogue of Microorganisms (GCM) 10K type strain sequencing project: providing services to taxonomists for standard genome sequencing and annotation.</title>
        <authorList>
            <consortium name="The Broad Institute Genomics Platform"/>
            <consortium name="The Broad Institute Genome Sequencing Center for Infectious Disease"/>
            <person name="Wu L."/>
            <person name="Ma J."/>
        </authorList>
    </citation>
    <scope>NUCLEOTIDE SEQUENCE [LARGE SCALE GENOMIC DNA]</scope>
    <source>
        <strain evidence="3 4">JCM 4505</strain>
    </source>
</reference>
<dbReference type="RefSeq" id="WP_344158964.1">
    <property type="nucleotide sequence ID" value="NZ_BAAABV010000015.1"/>
</dbReference>
<name>A0ABN0VD04_9ACTN</name>
<evidence type="ECO:0000259" key="2">
    <source>
        <dbReference type="Pfam" id="PF13537"/>
    </source>
</evidence>
<feature type="compositionally biased region" description="Gly residues" evidence="1">
    <location>
        <begin position="207"/>
        <end position="221"/>
    </location>
</feature>
<accession>A0ABN0VD04</accession>
<organism evidence="3 4">
    <name type="scientific">Streptomyces polychromogenes</name>
    <dbReference type="NCBI Taxonomy" id="67342"/>
    <lineage>
        <taxon>Bacteria</taxon>
        <taxon>Bacillati</taxon>
        <taxon>Actinomycetota</taxon>
        <taxon>Actinomycetes</taxon>
        <taxon>Kitasatosporales</taxon>
        <taxon>Streptomycetaceae</taxon>
        <taxon>Streptomyces</taxon>
    </lineage>
</organism>
<comment type="caution">
    <text evidence="3">The sequence shown here is derived from an EMBL/GenBank/DDBJ whole genome shotgun (WGS) entry which is preliminary data.</text>
</comment>